<accession>A0AAD9U799</accession>
<comment type="caution">
    <text evidence="1">The sequence shown here is derived from an EMBL/GenBank/DDBJ whole genome shotgun (WGS) entry which is preliminary data.</text>
</comment>
<protein>
    <recommendedName>
        <fullName evidence="3">Reverse transcriptase</fullName>
    </recommendedName>
</protein>
<reference evidence="1" key="1">
    <citation type="journal article" date="2023" name="Plant J.">
        <title>Genome sequences and population genomics provide insights into the demographic history, inbreeding, and mutation load of two 'living fossil' tree species of Dipteronia.</title>
        <authorList>
            <person name="Feng Y."/>
            <person name="Comes H.P."/>
            <person name="Chen J."/>
            <person name="Zhu S."/>
            <person name="Lu R."/>
            <person name="Zhang X."/>
            <person name="Li P."/>
            <person name="Qiu J."/>
            <person name="Olsen K.M."/>
            <person name="Qiu Y."/>
        </authorList>
    </citation>
    <scope>NUCLEOTIDE SEQUENCE</scope>
    <source>
        <strain evidence="1">KIB01</strain>
    </source>
</reference>
<organism evidence="1 2">
    <name type="scientific">Dipteronia dyeriana</name>
    <dbReference type="NCBI Taxonomy" id="168575"/>
    <lineage>
        <taxon>Eukaryota</taxon>
        <taxon>Viridiplantae</taxon>
        <taxon>Streptophyta</taxon>
        <taxon>Embryophyta</taxon>
        <taxon>Tracheophyta</taxon>
        <taxon>Spermatophyta</taxon>
        <taxon>Magnoliopsida</taxon>
        <taxon>eudicotyledons</taxon>
        <taxon>Gunneridae</taxon>
        <taxon>Pentapetalae</taxon>
        <taxon>rosids</taxon>
        <taxon>malvids</taxon>
        <taxon>Sapindales</taxon>
        <taxon>Sapindaceae</taxon>
        <taxon>Hippocastanoideae</taxon>
        <taxon>Acereae</taxon>
        <taxon>Dipteronia</taxon>
    </lineage>
</organism>
<keyword evidence="2" id="KW-1185">Reference proteome</keyword>
<gene>
    <name evidence="1" type="ORF">Ddye_016365</name>
</gene>
<dbReference type="AlphaFoldDB" id="A0AAD9U799"/>
<proteinExistence type="predicted"/>
<evidence type="ECO:0000313" key="2">
    <source>
        <dbReference type="Proteomes" id="UP001280121"/>
    </source>
</evidence>
<dbReference type="PANTHER" id="PTHR46890">
    <property type="entry name" value="NON-LTR RETROLELEMENT REVERSE TRANSCRIPTASE-LIKE PROTEIN-RELATED"/>
    <property type="match status" value="1"/>
</dbReference>
<dbReference type="Proteomes" id="UP001280121">
    <property type="component" value="Unassembled WGS sequence"/>
</dbReference>
<evidence type="ECO:0000313" key="1">
    <source>
        <dbReference type="EMBL" id="KAK2648876.1"/>
    </source>
</evidence>
<dbReference type="EMBL" id="JANJYI010000005">
    <property type="protein sequence ID" value="KAK2648876.1"/>
    <property type="molecule type" value="Genomic_DNA"/>
</dbReference>
<dbReference type="PANTHER" id="PTHR46890:SF48">
    <property type="entry name" value="RNA-DIRECTED DNA POLYMERASE"/>
    <property type="match status" value="1"/>
</dbReference>
<name>A0AAD9U799_9ROSI</name>
<dbReference type="InterPro" id="IPR052343">
    <property type="entry name" value="Retrotransposon-Effector_Assoc"/>
</dbReference>
<evidence type="ECO:0008006" key="3">
    <source>
        <dbReference type="Google" id="ProtNLM"/>
    </source>
</evidence>
<sequence>MVHLDYWRLDHRSILLNVRRSLKSTTGGGMNSAHRFHFKECWADKGDCADIMIASFKTWIWVRDCMDCMLCLSPSSSRFLDATSMTKDNRCAVLDMAPSKAPCPNGLPAFFYQKLWSVVGSQVTMACLEVLNDDQRLDEVNNTLITLISKVKNANRISYFRPKSLCNVIYKIVAKALANRLLGVLHESLVNDLHCLSVRFWWGLELEKRKLYWGLIQDSFSPEEAVLIRSITFSLSPLPDTLMWHYDKLGLYSVKSGYHFAVSLASNPSTSGLNL</sequence>